<feature type="coiled-coil region" evidence="1">
    <location>
        <begin position="2"/>
        <end position="58"/>
    </location>
</feature>
<evidence type="ECO:0000313" key="3">
    <source>
        <dbReference type="Proteomes" id="UP001334084"/>
    </source>
</evidence>
<dbReference type="Proteomes" id="UP001334084">
    <property type="component" value="Chromosome 7"/>
</dbReference>
<dbReference type="GeneID" id="90542021"/>
<dbReference type="AlphaFoldDB" id="A0AAX4JDX7"/>
<gene>
    <name evidence="2" type="ORF">VNE69_07265</name>
</gene>
<dbReference type="KEGG" id="vnx:VNE69_07265"/>
<dbReference type="InterPro" id="IPR047002">
    <property type="entry name" value="Tcp10_C_sf"/>
</dbReference>
<dbReference type="RefSeq" id="XP_065330344.1">
    <property type="nucleotide sequence ID" value="XM_065474272.1"/>
</dbReference>
<protein>
    <submittedName>
        <fullName evidence="2">Uncharacterized protein</fullName>
    </submittedName>
</protein>
<evidence type="ECO:0000256" key="1">
    <source>
        <dbReference type="SAM" id="Coils"/>
    </source>
</evidence>
<sequence>MLKTIKEKINSINRLMEKIESNKKPSIIELLKKEIEKLKELNNEYKDILDSKKVIHKEITNKKVRYYLQDGSTYVIRDKYRYLYDSKTKVITYEFDNGQIERSYPSGIKEIRFVDGSIIIKKDNKEYDVINKNTTKTEIK</sequence>
<name>A0AAX4JDX7_9MICR</name>
<proteinExistence type="predicted"/>
<reference evidence="2" key="1">
    <citation type="journal article" date="2024" name="BMC Genomics">
        <title>Functional annotation of a divergent genome using sequence and structure-based similarity.</title>
        <authorList>
            <person name="Svedberg D."/>
            <person name="Winiger R.R."/>
            <person name="Berg A."/>
            <person name="Sharma H."/>
            <person name="Tellgren-Roth C."/>
            <person name="Debrunner-Vossbrinck B.A."/>
            <person name="Vossbrinck C.R."/>
            <person name="Barandun J."/>
        </authorList>
    </citation>
    <scope>NUCLEOTIDE SEQUENCE</scope>
    <source>
        <strain evidence="2">Illinois isolate</strain>
    </source>
</reference>
<dbReference type="EMBL" id="CP142732">
    <property type="protein sequence ID" value="WUR04199.1"/>
    <property type="molecule type" value="Genomic_DNA"/>
</dbReference>
<accession>A0AAX4JDX7</accession>
<keyword evidence="3" id="KW-1185">Reference proteome</keyword>
<dbReference type="Gene3D" id="2.60.450.20">
    <property type="match status" value="1"/>
</dbReference>
<organism evidence="2 3">
    <name type="scientific">Vairimorpha necatrix</name>
    <dbReference type="NCBI Taxonomy" id="6039"/>
    <lineage>
        <taxon>Eukaryota</taxon>
        <taxon>Fungi</taxon>
        <taxon>Fungi incertae sedis</taxon>
        <taxon>Microsporidia</taxon>
        <taxon>Nosematidae</taxon>
        <taxon>Vairimorpha</taxon>
    </lineage>
</organism>
<evidence type="ECO:0000313" key="2">
    <source>
        <dbReference type="EMBL" id="WUR04199.1"/>
    </source>
</evidence>
<keyword evidence="1" id="KW-0175">Coiled coil</keyword>